<evidence type="ECO:0000313" key="1">
    <source>
        <dbReference type="EMBL" id="KAJ9661959.1"/>
    </source>
</evidence>
<gene>
    <name evidence="1" type="primary">PAP1</name>
    <name evidence="1" type="ORF">H2198_001711</name>
</gene>
<dbReference type="Proteomes" id="UP001172386">
    <property type="component" value="Unassembled WGS sequence"/>
</dbReference>
<reference evidence="1" key="1">
    <citation type="submission" date="2022-10" db="EMBL/GenBank/DDBJ databases">
        <title>Culturing micro-colonial fungi from biological soil crusts in the Mojave desert and describing Neophaeococcomyces mojavensis, and introducing the new genera and species Taxawa tesnikishii.</title>
        <authorList>
            <person name="Kurbessoian T."/>
            <person name="Stajich J.E."/>
        </authorList>
    </citation>
    <scope>NUCLEOTIDE SEQUENCE</scope>
    <source>
        <strain evidence="1">JES_112</strain>
    </source>
</reference>
<keyword evidence="2" id="KW-1185">Reference proteome</keyword>
<protein>
    <submittedName>
        <fullName evidence="1">Polynucleotide adenylyltransferase</fullName>
        <ecNumber evidence="1">2.7.7.19</ecNumber>
    </submittedName>
</protein>
<evidence type="ECO:0000313" key="2">
    <source>
        <dbReference type="Proteomes" id="UP001172386"/>
    </source>
</evidence>
<keyword evidence="1" id="KW-0548">Nucleotidyltransferase</keyword>
<accession>A0ACC3AGD9</accession>
<sequence>MAQQKPQKQWGLTPPMSTSLPTDLDTTKNADLIEELKREDNYEGGEETQKRIKTLQLLNKVNLDFIREVGRRRRLPQSQIDPLGGKIYPYGSYRLGVYGPGSDIDTLAVAPNIVRREDFFELFPAILRKHAGPDAVTSLTSVPDAYVPIIKLVLNGIEIDLIFASIPSKETLGKDFDLKDNKILDGMDEPTIRAVTGPRVTDEILALVPEQKFFRTALRAIKLWAQRRAIYANIVGYPGGVAWAMLVARVCQMYPNALGGTLVQKFFGILKAWNWPTPVQLKDIEKGSQRTWNPALYAGDKKNLMPVITPAYPSMCATFNITQSNKAVIIREIERGSKIADDIFNGKAKWEDLFKKHTFFTHDHKYYISIIASCNEPDGAKAWAGAVESKVRHFIGALDANTKMIKLARPFTKGFRRVHRCENEDQIKAVKRGEMKYKIQETKTVESTDPELVAANGPGTATNNDDATPSVPDGPGTQTVYTYTYYVGIDPTALLEQTKNLDIQAETSSFKDRCYGWDKIDINKHFVEVVPCKNWMLPDDLFDLSAGEIKPSKPAKKRKFNGTDNAEESPTRKQAITSVNGAPTPSVNHGSETPVMTAQAV</sequence>
<proteinExistence type="predicted"/>
<dbReference type="EC" id="2.7.7.19" evidence="1"/>
<comment type="caution">
    <text evidence="1">The sequence shown here is derived from an EMBL/GenBank/DDBJ whole genome shotgun (WGS) entry which is preliminary data.</text>
</comment>
<name>A0ACC3AGD9_9EURO</name>
<organism evidence="1 2">
    <name type="scientific">Neophaeococcomyces mojaviensis</name>
    <dbReference type="NCBI Taxonomy" id="3383035"/>
    <lineage>
        <taxon>Eukaryota</taxon>
        <taxon>Fungi</taxon>
        <taxon>Dikarya</taxon>
        <taxon>Ascomycota</taxon>
        <taxon>Pezizomycotina</taxon>
        <taxon>Eurotiomycetes</taxon>
        <taxon>Chaetothyriomycetidae</taxon>
        <taxon>Chaetothyriales</taxon>
        <taxon>Chaetothyriales incertae sedis</taxon>
        <taxon>Neophaeococcomyces</taxon>
    </lineage>
</organism>
<dbReference type="EMBL" id="JAPDRQ010000019">
    <property type="protein sequence ID" value="KAJ9661959.1"/>
    <property type="molecule type" value="Genomic_DNA"/>
</dbReference>
<keyword evidence="1" id="KW-0808">Transferase</keyword>